<dbReference type="RefSeq" id="WP_146226114.1">
    <property type="nucleotide sequence ID" value="NZ_QJTF01000025.1"/>
</dbReference>
<keyword evidence="2" id="KW-0732">Signal</keyword>
<keyword evidence="4" id="KW-1185">Reference proteome</keyword>
<name>A0A318SWR6_9HYPH</name>
<proteinExistence type="predicted"/>
<evidence type="ECO:0000256" key="2">
    <source>
        <dbReference type="SAM" id="SignalP"/>
    </source>
</evidence>
<evidence type="ECO:0000313" key="3">
    <source>
        <dbReference type="EMBL" id="PYE86411.1"/>
    </source>
</evidence>
<evidence type="ECO:0000313" key="4">
    <source>
        <dbReference type="Proteomes" id="UP000247454"/>
    </source>
</evidence>
<dbReference type="EMBL" id="QJTF01000025">
    <property type="protein sequence ID" value="PYE86411.1"/>
    <property type="molecule type" value="Genomic_DNA"/>
</dbReference>
<comment type="caution">
    <text evidence="3">The sequence shown here is derived from an EMBL/GenBank/DDBJ whole genome shotgun (WGS) entry which is preliminary data.</text>
</comment>
<feature type="chain" id="PRO_5016249562" description="Polysaccharide lyase-like protein" evidence="2">
    <location>
        <begin position="23"/>
        <end position="327"/>
    </location>
</feature>
<protein>
    <recommendedName>
        <fullName evidence="5">Polysaccharide lyase-like protein</fullName>
    </recommendedName>
</protein>
<gene>
    <name evidence="3" type="ORF">C7477_1254</name>
</gene>
<accession>A0A318SWR6</accession>
<evidence type="ECO:0000256" key="1">
    <source>
        <dbReference type="SAM" id="MobiDB-lite"/>
    </source>
</evidence>
<dbReference type="Proteomes" id="UP000247454">
    <property type="component" value="Unassembled WGS sequence"/>
</dbReference>
<dbReference type="AlphaFoldDB" id="A0A318SWR6"/>
<dbReference type="OrthoDB" id="8583929at2"/>
<organism evidence="3 4">
    <name type="scientific">Phyllobacterium leguminum</name>
    <dbReference type="NCBI Taxonomy" id="314237"/>
    <lineage>
        <taxon>Bacteria</taxon>
        <taxon>Pseudomonadati</taxon>
        <taxon>Pseudomonadota</taxon>
        <taxon>Alphaproteobacteria</taxon>
        <taxon>Hyphomicrobiales</taxon>
        <taxon>Phyllobacteriaceae</taxon>
        <taxon>Phyllobacterium</taxon>
    </lineage>
</organism>
<sequence>MRTIIFAAVTMAVLAGAGTAYGAGSAPNKADSSTRPASIPSDYVFTPFGYFSPKCVIALGKDEVGLPGGDIRDGAGNVRKPAPCAEPRYLGDGTVASKATPPAGKPENAPLDISTWQMGTVMDLTTRFSIPYDAYQMQMTVPTVPALNGPTLYFFTVLQASDIATLQPDEAWIPALAFNQAAHPGKWSAALWWNPYVNGNVYLLRDYGIFFPGDQVQMNIKQAEDDGFLYMIAISKGRPNSDSWYNESVGTGPFDVYIVIYPAVYAVDSLPACDQTPGSVGIYSTFTNPMPYTLSPIYWQKPGGCMDYDVSIQGGNPVYLTTLKIHN</sequence>
<feature type="signal peptide" evidence="2">
    <location>
        <begin position="1"/>
        <end position="22"/>
    </location>
</feature>
<evidence type="ECO:0008006" key="5">
    <source>
        <dbReference type="Google" id="ProtNLM"/>
    </source>
</evidence>
<reference evidence="3 4" key="1">
    <citation type="submission" date="2018-06" db="EMBL/GenBank/DDBJ databases">
        <title>Genomic Encyclopedia of Type Strains, Phase III (KMG-III): the genomes of soil and plant-associated and newly described type strains.</title>
        <authorList>
            <person name="Whitman W."/>
        </authorList>
    </citation>
    <scope>NUCLEOTIDE SEQUENCE [LARGE SCALE GENOMIC DNA]</scope>
    <source>
        <strain evidence="3 4">ORS 1419</strain>
    </source>
</reference>
<feature type="region of interest" description="Disordered" evidence="1">
    <location>
        <begin position="72"/>
        <end position="110"/>
    </location>
</feature>